<keyword evidence="1" id="KW-1133">Transmembrane helix</keyword>
<evidence type="ECO:0000256" key="1">
    <source>
        <dbReference type="SAM" id="Phobius"/>
    </source>
</evidence>
<protein>
    <submittedName>
        <fullName evidence="2">Uncharacterized protein</fullName>
    </submittedName>
</protein>
<feature type="transmembrane region" description="Helical" evidence="1">
    <location>
        <begin position="38"/>
        <end position="57"/>
    </location>
</feature>
<organism evidence="2 3">
    <name type="scientific">Eiseniibacteriota bacterium</name>
    <dbReference type="NCBI Taxonomy" id="2212470"/>
    <lineage>
        <taxon>Bacteria</taxon>
        <taxon>Candidatus Eiseniibacteriota</taxon>
    </lineage>
</organism>
<evidence type="ECO:0000313" key="3">
    <source>
        <dbReference type="Proteomes" id="UP000777784"/>
    </source>
</evidence>
<dbReference type="Proteomes" id="UP000777784">
    <property type="component" value="Unassembled WGS sequence"/>
</dbReference>
<feature type="transmembrane region" description="Helical" evidence="1">
    <location>
        <begin position="69"/>
        <end position="89"/>
    </location>
</feature>
<feature type="transmembrane region" description="Helical" evidence="1">
    <location>
        <begin position="7"/>
        <end position="23"/>
    </location>
</feature>
<gene>
    <name evidence="2" type="ORF">KJ970_16605</name>
</gene>
<evidence type="ECO:0000313" key="2">
    <source>
        <dbReference type="EMBL" id="MBU2692538.1"/>
    </source>
</evidence>
<dbReference type="AlphaFoldDB" id="A0A948RWX5"/>
<keyword evidence="1" id="KW-0472">Membrane</keyword>
<keyword evidence="1" id="KW-0812">Transmembrane</keyword>
<feature type="transmembrane region" description="Helical" evidence="1">
    <location>
        <begin position="134"/>
        <end position="159"/>
    </location>
</feature>
<accession>A0A948RWX5</accession>
<reference evidence="2" key="1">
    <citation type="submission" date="2021-05" db="EMBL/GenBank/DDBJ databases">
        <title>Energy efficiency and biological interactions define the core microbiome of deep oligotrophic groundwater.</title>
        <authorList>
            <person name="Mehrshad M."/>
            <person name="Lopez-Fernandez M."/>
            <person name="Bell E."/>
            <person name="Bernier-Latmani R."/>
            <person name="Bertilsson S."/>
            <person name="Dopson M."/>
        </authorList>
    </citation>
    <scope>NUCLEOTIDE SEQUENCE</scope>
    <source>
        <strain evidence="2">Modern_marine.mb.64</strain>
    </source>
</reference>
<comment type="caution">
    <text evidence="2">The sequence shown here is derived from an EMBL/GenBank/DDBJ whole genome shotgun (WGS) entry which is preliminary data.</text>
</comment>
<proteinExistence type="predicted"/>
<feature type="transmembrane region" description="Helical" evidence="1">
    <location>
        <begin position="179"/>
        <end position="202"/>
    </location>
</feature>
<feature type="transmembrane region" description="Helical" evidence="1">
    <location>
        <begin position="109"/>
        <end position="127"/>
    </location>
</feature>
<name>A0A948RWX5_UNCEI</name>
<sequence length="213" mass="23355">MKRTGPVIFGFLIGMVMLLQYFSPHPTLLSTYNLILDWKQVVFGMTLILGIVSLVRFHSTKIRRKQDGWLYSIVTLAGLVAMSGSSLVWGTERGFYPWAFDNIQAPMQATMFALLAFYVASASYRAFRVRSLHAGLLLLAGVIVMLGRVPLGELIGITIKGQHYALPQLSTWILDVPNLAAKRGILIGVGLGMVATALKILLGIERSYLGKGA</sequence>
<dbReference type="EMBL" id="JAHJDP010000095">
    <property type="protein sequence ID" value="MBU2692538.1"/>
    <property type="molecule type" value="Genomic_DNA"/>
</dbReference>